<comment type="caution">
    <text evidence="2">The sequence shown here is derived from an EMBL/GenBank/DDBJ whole genome shotgun (WGS) entry which is preliminary data.</text>
</comment>
<accession>A0A7D9I696</accession>
<dbReference type="AlphaFoldDB" id="A0A7D9I696"/>
<evidence type="ECO:0000256" key="1">
    <source>
        <dbReference type="SAM" id="MobiDB-lite"/>
    </source>
</evidence>
<dbReference type="EMBL" id="CACRXK020003267">
    <property type="protein sequence ID" value="CAB3998110.1"/>
    <property type="molecule type" value="Genomic_DNA"/>
</dbReference>
<organism evidence="2 3">
    <name type="scientific">Paramuricea clavata</name>
    <name type="common">Red gorgonian</name>
    <name type="synonym">Violescent sea-whip</name>
    <dbReference type="NCBI Taxonomy" id="317549"/>
    <lineage>
        <taxon>Eukaryota</taxon>
        <taxon>Metazoa</taxon>
        <taxon>Cnidaria</taxon>
        <taxon>Anthozoa</taxon>
        <taxon>Octocorallia</taxon>
        <taxon>Malacalcyonacea</taxon>
        <taxon>Plexauridae</taxon>
        <taxon>Paramuricea</taxon>
    </lineage>
</organism>
<feature type="region of interest" description="Disordered" evidence="1">
    <location>
        <begin position="69"/>
        <end position="164"/>
    </location>
</feature>
<feature type="compositionally biased region" description="Basic and acidic residues" evidence="1">
    <location>
        <begin position="98"/>
        <end position="120"/>
    </location>
</feature>
<gene>
    <name evidence="2" type="ORF">PACLA_8A079061</name>
</gene>
<keyword evidence="3" id="KW-1185">Reference proteome</keyword>
<proteinExistence type="predicted"/>
<evidence type="ECO:0000313" key="3">
    <source>
        <dbReference type="Proteomes" id="UP001152795"/>
    </source>
</evidence>
<dbReference type="Proteomes" id="UP001152795">
    <property type="component" value="Unassembled WGS sequence"/>
</dbReference>
<feature type="compositionally biased region" description="Acidic residues" evidence="1">
    <location>
        <begin position="129"/>
        <end position="157"/>
    </location>
</feature>
<name>A0A7D9I696_PARCT</name>
<reference evidence="2" key="1">
    <citation type="submission" date="2020-04" db="EMBL/GenBank/DDBJ databases">
        <authorList>
            <person name="Alioto T."/>
            <person name="Alioto T."/>
            <person name="Gomez Garrido J."/>
        </authorList>
    </citation>
    <scope>NUCLEOTIDE SEQUENCE</scope>
    <source>
        <strain evidence="2">A484AB</strain>
    </source>
</reference>
<evidence type="ECO:0000313" key="2">
    <source>
        <dbReference type="EMBL" id="CAB3998110.1"/>
    </source>
</evidence>
<protein>
    <submittedName>
        <fullName evidence="2">Monocarboxylate transporter 2</fullName>
    </submittedName>
</protein>
<sequence>MNVDEKIHFNGYKVDSEVCYAYFPNDQVSVTNTISHSNVQIVENGCNDNEFEEIDSECQCDVVHYNEHDGDSDDLYGYNDNDFEGGDSPSQNEVATYNKHDGESGDDFSKDHYKRNHDYDGNEFVNNPDCDDTFCHDDEDDDDNVGDEEDDSDDEDIGYCATKTGQDDDRDDGLVYYQCNEFNENTTATVRYCDSCEDSGNKGYNGNSASEYFTCADDDDVVDHDILEHGDGRVKKYMDSHGRVPKLYSSVQLTKCNDLCSTKQYENVMNTLEEFQIQSEWEEHKRLTSGLQRREINIDLKIVLFLEQGMAEILQKHFSLGKKLFRQALRLCSQSKNLCLLQGRALMFLGNAYRKEGPIKYGKAFNCLTLAQQNLFLVESKEDKAELNYFLGVLYLNMLSISIHEPSQRSRDRIEKHYQAVYDYAMAESASRVREKIQKIFPLGMANFLLDGQTELARSRVVPETKLKKAEDCLIYFAHRFPFDEQPVSMQTDYCKSMSDLEYRRGHFHTSQEFLGKGLKIAEMHGYHLEVQSLEKRLLMLERCFPRVSVCFPLDDTANLADQSSTADSEVNVFISGSE</sequence>